<dbReference type="Proteomes" id="UP001470230">
    <property type="component" value="Unassembled WGS sequence"/>
</dbReference>
<evidence type="ECO:0000313" key="3">
    <source>
        <dbReference type="Proteomes" id="UP001470230"/>
    </source>
</evidence>
<evidence type="ECO:0000256" key="1">
    <source>
        <dbReference type="SAM" id="MobiDB-lite"/>
    </source>
</evidence>
<name>A0ABR2IEI7_9EUKA</name>
<feature type="compositionally biased region" description="Low complexity" evidence="1">
    <location>
        <begin position="323"/>
        <end position="334"/>
    </location>
</feature>
<feature type="region of interest" description="Disordered" evidence="1">
    <location>
        <begin position="310"/>
        <end position="389"/>
    </location>
</feature>
<evidence type="ECO:0008006" key="4">
    <source>
        <dbReference type="Google" id="ProtNLM"/>
    </source>
</evidence>
<gene>
    <name evidence="2" type="ORF">M9Y10_012629</name>
</gene>
<proteinExistence type="predicted"/>
<comment type="caution">
    <text evidence="2">The sequence shown here is derived from an EMBL/GenBank/DDBJ whole genome shotgun (WGS) entry which is preliminary data.</text>
</comment>
<organism evidence="2 3">
    <name type="scientific">Tritrichomonas musculus</name>
    <dbReference type="NCBI Taxonomy" id="1915356"/>
    <lineage>
        <taxon>Eukaryota</taxon>
        <taxon>Metamonada</taxon>
        <taxon>Parabasalia</taxon>
        <taxon>Tritrichomonadida</taxon>
        <taxon>Tritrichomonadidae</taxon>
        <taxon>Tritrichomonas</taxon>
    </lineage>
</organism>
<evidence type="ECO:0000313" key="2">
    <source>
        <dbReference type="EMBL" id="KAK8860937.1"/>
    </source>
</evidence>
<feature type="compositionally biased region" description="Basic and acidic residues" evidence="1">
    <location>
        <begin position="356"/>
        <end position="366"/>
    </location>
</feature>
<protein>
    <recommendedName>
        <fullName evidence="4">C2 domain-containing protein</fullName>
    </recommendedName>
</protein>
<reference evidence="2 3" key="1">
    <citation type="submission" date="2024-04" db="EMBL/GenBank/DDBJ databases">
        <title>Tritrichomonas musculus Genome.</title>
        <authorList>
            <person name="Alves-Ferreira E."/>
            <person name="Grigg M."/>
            <person name="Lorenzi H."/>
            <person name="Galac M."/>
        </authorList>
    </citation>
    <scope>NUCLEOTIDE SEQUENCE [LARGE SCALE GENOMIC DNA]</scope>
    <source>
        <strain evidence="2 3">EAF2021</strain>
    </source>
</reference>
<keyword evidence="3" id="KW-1185">Reference proteome</keyword>
<feature type="compositionally biased region" description="Polar residues" evidence="1">
    <location>
        <begin position="369"/>
        <end position="387"/>
    </location>
</feature>
<accession>A0ABR2IEI7</accession>
<feature type="compositionally biased region" description="Basic residues" evidence="1">
    <location>
        <begin position="342"/>
        <end position="355"/>
    </location>
</feature>
<sequence>MTESVLYLRVSKINGATPKAPNGVRALRAFIRPGDRHYTKHNCYGSQTLDCSKIFKIFFKAIGKQSIIIKLLDLEPKVIEIASLSIPLSWIPREYYIAETFPLRPLIPGIASPIAFVEIQLSSNENISPFTLPPADLIHIPAWRPYPKVELPVKPVATSNNSTNQSNQNNLINFNSNANQNQPNSFANKLVPEQQGSINIKLKRKRSSSFCVENLNKLEELISDNSSSESENEYSEESTSVEPAAEYKLYMAFTPPVMKNGMEPAKLEPKTYSDAELSEILNKHAYTGAILNGQYINPPRCFTKNTPLCDKVKNEKNKGKSINNTQDDSKNSTNNDDDNSERRHRHRHRHYHYHHKTGDPNNDHRTRSNTKTPNSNQIKPSYFSPNKDTAKIDQRSNSIQMGGRGFFQRSMNQKLVDLRNAIRPTPPPDYQELQNDILFKDDM</sequence>
<dbReference type="EMBL" id="JAPFFF010000018">
    <property type="protein sequence ID" value="KAK8860937.1"/>
    <property type="molecule type" value="Genomic_DNA"/>
</dbReference>